<dbReference type="GO" id="GO:0008270">
    <property type="term" value="F:zinc ion binding"/>
    <property type="evidence" value="ECO:0007669"/>
    <property type="project" value="UniProtKB-KW"/>
</dbReference>
<accession>A0A9D5DCS0</accession>
<dbReference type="Gene3D" id="3.30.40.10">
    <property type="entry name" value="Zinc/RING finger domain, C3HC4 (zinc finger)"/>
    <property type="match status" value="1"/>
</dbReference>
<gene>
    <name evidence="6" type="ORF">J5N97_007904</name>
</gene>
<dbReference type="Proteomes" id="UP001085076">
    <property type="component" value="Miscellaneous, Linkage group lg01"/>
</dbReference>
<reference evidence="6" key="2">
    <citation type="journal article" date="2022" name="Hortic Res">
        <title>The genome of Dioscorea zingiberensis sheds light on the biosynthesis, origin and evolution of the medicinally important diosgenin saponins.</title>
        <authorList>
            <person name="Li Y."/>
            <person name="Tan C."/>
            <person name="Li Z."/>
            <person name="Guo J."/>
            <person name="Li S."/>
            <person name="Chen X."/>
            <person name="Wang C."/>
            <person name="Dai X."/>
            <person name="Yang H."/>
            <person name="Song W."/>
            <person name="Hou L."/>
            <person name="Xu J."/>
            <person name="Tong Z."/>
            <person name="Xu A."/>
            <person name="Yuan X."/>
            <person name="Wang W."/>
            <person name="Yang Q."/>
            <person name="Chen L."/>
            <person name="Sun Z."/>
            <person name="Wang K."/>
            <person name="Pan B."/>
            <person name="Chen J."/>
            <person name="Bao Y."/>
            <person name="Liu F."/>
            <person name="Qi X."/>
            <person name="Gang D.R."/>
            <person name="Wen J."/>
            <person name="Li J."/>
        </authorList>
    </citation>
    <scope>NUCLEOTIDE SEQUENCE</scope>
    <source>
        <strain evidence="6">Dzin_1.0</strain>
    </source>
</reference>
<comment type="caution">
    <text evidence="6">The sequence shown here is derived from an EMBL/GenBank/DDBJ whole genome shotgun (WGS) entry which is preliminary data.</text>
</comment>
<dbReference type="GO" id="GO:0005737">
    <property type="term" value="C:cytoplasm"/>
    <property type="evidence" value="ECO:0007669"/>
    <property type="project" value="TreeGrafter"/>
</dbReference>
<evidence type="ECO:0000256" key="2">
    <source>
        <dbReference type="ARBA" id="ARBA00022771"/>
    </source>
</evidence>
<dbReference type="GO" id="GO:0016567">
    <property type="term" value="P:protein ubiquitination"/>
    <property type="evidence" value="ECO:0007669"/>
    <property type="project" value="TreeGrafter"/>
</dbReference>
<keyword evidence="2 4" id="KW-0863">Zinc-finger</keyword>
<evidence type="ECO:0000256" key="4">
    <source>
        <dbReference type="PROSITE-ProRule" id="PRU00175"/>
    </source>
</evidence>
<dbReference type="OrthoDB" id="599058at2759"/>
<evidence type="ECO:0000259" key="5">
    <source>
        <dbReference type="PROSITE" id="PS50089"/>
    </source>
</evidence>
<dbReference type="PROSITE" id="PS50089">
    <property type="entry name" value="ZF_RING_2"/>
    <property type="match status" value="1"/>
</dbReference>
<dbReference type="SMART" id="SM00184">
    <property type="entry name" value="RING"/>
    <property type="match status" value="1"/>
</dbReference>
<dbReference type="PANTHER" id="PTHR15710">
    <property type="entry name" value="E3 UBIQUITIN-PROTEIN LIGASE PRAJA"/>
    <property type="match status" value="1"/>
</dbReference>
<proteinExistence type="predicted"/>
<feature type="domain" description="RING-type" evidence="5">
    <location>
        <begin position="138"/>
        <end position="178"/>
    </location>
</feature>
<sequence length="191" mass="22469">MLIILIRSTMRNINWSPSRTIVSLDVPVTSEQHISMHKTIDFIEEFTAKRIVNKALLRTFVARNMPLLHRYNLVCEFTAHIQSAIPIIMNLVNLPGVFFELEINTIQHVLKYPDEQRGEDINNEKELRAHRVEAHEDCPICFDELVPERDAWMSCHHRFHPKCIVKWLEDTDSCPLCRYRLRPSSHLDQES</sequence>
<dbReference type="PANTHER" id="PTHR15710:SF196">
    <property type="entry name" value="F6A14.12 PROTEIN-RELATED"/>
    <property type="match status" value="1"/>
</dbReference>
<name>A0A9D5DCS0_9LILI</name>
<dbReference type="InterPro" id="IPR001841">
    <property type="entry name" value="Znf_RING"/>
</dbReference>
<keyword evidence="7" id="KW-1185">Reference proteome</keyword>
<dbReference type="InterPro" id="IPR013083">
    <property type="entry name" value="Znf_RING/FYVE/PHD"/>
</dbReference>
<dbReference type="Pfam" id="PF13639">
    <property type="entry name" value="zf-RING_2"/>
    <property type="match status" value="1"/>
</dbReference>
<protein>
    <recommendedName>
        <fullName evidence="5">RING-type domain-containing protein</fullName>
    </recommendedName>
</protein>
<keyword evidence="1" id="KW-0479">Metal-binding</keyword>
<evidence type="ECO:0000256" key="1">
    <source>
        <dbReference type="ARBA" id="ARBA00022723"/>
    </source>
</evidence>
<dbReference type="GO" id="GO:0061630">
    <property type="term" value="F:ubiquitin protein ligase activity"/>
    <property type="evidence" value="ECO:0007669"/>
    <property type="project" value="TreeGrafter"/>
</dbReference>
<evidence type="ECO:0000313" key="6">
    <source>
        <dbReference type="EMBL" id="KAJ0989548.1"/>
    </source>
</evidence>
<evidence type="ECO:0000313" key="7">
    <source>
        <dbReference type="Proteomes" id="UP001085076"/>
    </source>
</evidence>
<dbReference type="AlphaFoldDB" id="A0A9D5DCS0"/>
<dbReference type="SUPFAM" id="SSF57850">
    <property type="entry name" value="RING/U-box"/>
    <property type="match status" value="1"/>
</dbReference>
<dbReference type="EMBL" id="JAGGNH010000001">
    <property type="protein sequence ID" value="KAJ0989548.1"/>
    <property type="molecule type" value="Genomic_DNA"/>
</dbReference>
<organism evidence="6 7">
    <name type="scientific">Dioscorea zingiberensis</name>
    <dbReference type="NCBI Taxonomy" id="325984"/>
    <lineage>
        <taxon>Eukaryota</taxon>
        <taxon>Viridiplantae</taxon>
        <taxon>Streptophyta</taxon>
        <taxon>Embryophyta</taxon>
        <taxon>Tracheophyta</taxon>
        <taxon>Spermatophyta</taxon>
        <taxon>Magnoliopsida</taxon>
        <taxon>Liliopsida</taxon>
        <taxon>Dioscoreales</taxon>
        <taxon>Dioscoreaceae</taxon>
        <taxon>Dioscorea</taxon>
    </lineage>
</organism>
<keyword evidence="3" id="KW-0862">Zinc</keyword>
<evidence type="ECO:0000256" key="3">
    <source>
        <dbReference type="ARBA" id="ARBA00022833"/>
    </source>
</evidence>
<reference evidence="6" key="1">
    <citation type="submission" date="2021-03" db="EMBL/GenBank/DDBJ databases">
        <authorList>
            <person name="Li Z."/>
            <person name="Yang C."/>
        </authorList>
    </citation>
    <scope>NUCLEOTIDE SEQUENCE</scope>
    <source>
        <strain evidence="6">Dzin_1.0</strain>
        <tissue evidence="6">Leaf</tissue>
    </source>
</reference>